<dbReference type="RefSeq" id="WP_252167680.1">
    <property type="nucleotide sequence ID" value="NZ_CP084930.1"/>
</dbReference>
<sequence>MTVVERQVHGYRRGHQLLAGSVRLPKEDQAAIDRLSDVAGPLRPRESFDPYLTGYPLPSGTHYVLARTWMDLTVTRAGCVRTISLIIPMADWAATDGISAFLALLELDRPPEDGDATSVSLENRSTEALPPVPDFKGSELLEALFLEDSQPVALFDAPMPELIAVRLMTALWPSMRRRFAVSTFALSPRKVAGRDFNLVFAPKDARAKFSDWSGRRIDGRLSQSARHRWTGSIVGRVFDDPHPRLLTSKEVGLVGGDGEDVDSAAALRIALLWDELLGKLSGTPTAALGLLDIASSGKVRDAFAVRMLEPSLADAVLRAPSILPEDEAWTFLGAIARKMHGRSMPLGVDAVGTAVGQLAGRAPEGAIALLSQPDDRGVITGLSPIIADGIGHAFGDHAERALLSARPEVFGRLLSESARLAEGVANDPLLMERVGEIVPDLEPHLAAAVGDELLPLLVWDWQLPAAAPLLKRLDGGELAAEVRHLGSVNDFEAPGLADLCIRRAREIGVKDAVLIALSEMPATNRRNSLLAQALDPASGDARWLLREAHLPDDLRATMFAGLLRRADDRQLGAMLGDPGIGVDAVSIAERVAPDLLQRLIFIDAVPLDVFVRTVTTVFARTKGDDRSKIARRALQRCLGAHFPGDETAFLVAMLGGLGEGLDGAWVARAGLASGILPSLAGRNMVAFRKAPQPARLRVVWAMGEVGQILRERRSFDLDAAAAEACAYLLFEAEKAAPRAALAAAGHLLPMLIGQRKDPVSMMIAAAFPLIYRELAKKDDVPDLLKFIPFFDWDRCKAARQELVSAFLSSSWPPGDLALTACRCNDLGKILRRTAKSYGGDGYIGRVEADLSRLPDGCRKPAVQAISSIRSDWSSKYDWRD</sequence>
<proteinExistence type="predicted"/>
<dbReference type="EMBL" id="CP084930">
    <property type="protein sequence ID" value="USI73874.1"/>
    <property type="molecule type" value="Genomic_DNA"/>
</dbReference>
<name>A0ABY4XAE8_9SPHN</name>
<reference evidence="1" key="1">
    <citation type="journal article" date="2022" name="Toxins">
        <title>Genomic Analysis of Sphingopyxis sp. USTB-05 for Biodegrading Cyanobacterial Hepatotoxins.</title>
        <authorList>
            <person name="Liu C."/>
            <person name="Xu Q."/>
            <person name="Zhao Z."/>
            <person name="Zhang H."/>
            <person name="Liu X."/>
            <person name="Yin C."/>
            <person name="Liu Y."/>
            <person name="Yan H."/>
        </authorList>
    </citation>
    <scope>NUCLEOTIDE SEQUENCE</scope>
    <source>
        <strain evidence="1">NBD5</strain>
    </source>
</reference>
<evidence type="ECO:0000313" key="1">
    <source>
        <dbReference type="EMBL" id="USI73874.1"/>
    </source>
</evidence>
<accession>A0ABY4XAE8</accession>
<dbReference type="Proteomes" id="UP001056937">
    <property type="component" value="Chromosome 1"/>
</dbReference>
<evidence type="ECO:0008006" key="3">
    <source>
        <dbReference type="Google" id="ProtNLM"/>
    </source>
</evidence>
<gene>
    <name evidence="1" type="ORF">LHA26_05240</name>
</gene>
<protein>
    <recommendedName>
        <fullName evidence="3">HEAT repeat domain-containing protein</fullName>
    </recommendedName>
</protein>
<keyword evidence="2" id="KW-1185">Reference proteome</keyword>
<evidence type="ECO:0000313" key="2">
    <source>
        <dbReference type="Proteomes" id="UP001056937"/>
    </source>
</evidence>
<dbReference type="Pfam" id="PF20012">
    <property type="entry name" value="GAP1-N1"/>
    <property type="match status" value="1"/>
</dbReference>
<organism evidence="1 2">
    <name type="scientific">Sphingomonas morindae</name>
    <dbReference type="NCBI Taxonomy" id="1541170"/>
    <lineage>
        <taxon>Bacteria</taxon>
        <taxon>Pseudomonadati</taxon>
        <taxon>Pseudomonadota</taxon>
        <taxon>Alphaproteobacteria</taxon>
        <taxon>Sphingomonadales</taxon>
        <taxon>Sphingomonadaceae</taxon>
        <taxon>Sphingomonas</taxon>
    </lineage>
</organism>